<feature type="compositionally biased region" description="Basic and acidic residues" evidence="1">
    <location>
        <begin position="40"/>
        <end position="51"/>
    </location>
</feature>
<accession>A0A398CS78</accession>
<gene>
    <name evidence="2" type="ORF">D3H35_00380</name>
</gene>
<sequence length="124" mass="13834">MNSWFTERRETRELIWIPHLVLTGAQLGRSAESTGSRVDPASREGSERDEAASLIGETDSVTSQERSLSDSVAGGRSSRRNAGIGSRHRTQRQGKRHLPFRFEFARLSPIRLGGFRASNGVIRR</sequence>
<dbReference type="Proteomes" id="UP000266340">
    <property type="component" value="Unassembled WGS sequence"/>
</dbReference>
<comment type="caution">
    <text evidence="2">The sequence shown here is derived from an EMBL/GenBank/DDBJ whole genome shotgun (WGS) entry which is preliminary data.</text>
</comment>
<reference evidence="2 3" key="1">
    <citation type="submission" date="2018-09" db="EMBL/GenBank/DDBJ databases">
        <title>Cohnella cavernae sp. nov., isolated from a karst cave.</title>
        <authorList>
            <person name="Zhu H."/>
        </authorList>
    </citation>
    <scope>NUCLEOTIDE SEQUENCE [LARGE SCALE GENOMIC DNA]</scope>
    <source>
        <strain evidence="2 3">K2E09-144</strain>
    </source>
</reference>
<keyword evidence="3" id="KW-1185">Reference proteome</keyword>
<dbReference type="RefSeq" id="WP_119147292.1">
    <property type="nucleotide sequence ID" value="NZ_QXJM01000004.1"/>
</dbReference>
<dbReference type="AlphaFoldDB" id="A0A398CS78"/>
<protein>
    <submittedName>
        <fullName evidence="2">Uncharacterized protein</fullName>
    </submittedName>
</protein>
<evidence type="ECO:0000256" key="1">
    <source>
        <dbReference type="SAM" id="MobiDB-lite"/>
    </source>
</evidence>
<feature type="region of interest" description="Disordered" evidence="1">
    <location>
        <begin position="27"/>
        <end position="97"/>
    </location>
</feature>
<feature type="compositionally biased region" description="Basic residues" evidence="1">
    <location>
        <begin position="86"/>
        <end position="97"/>
    </location>
</feature>
<organism evidence="2 3">
    <name type="scientific">Cohnella faecalis</name>
    <dbReference type="NCBI Taxonomy" id="2315694"/>
    <lineage>
        <taxon>Bacteria</taxon>
        <taxon>Bacillati</taxon>
        <taxon>Bacillota</taxon>
        <taxon>Bacilli</taxon>
        <taxon>Bacillales</taxon>
        <taxon>Paenibacillaceae</taxon>
        <taxon>Cohnella</taxon>
    </lineage>
</organism>
<evidence type="ECO:0000313" key="3">
    <source>
        <dbReference type="Proteomes" id="UP000266340"/>
    </source>
</evidence>
<feature type="compositionally biased region" description="Polar residues" evidence="1">
    <location>
        <begin position="59"/>
        <end position="70"/>
    </location>
</feature>
<name>A0A398CS78_9BACL</name>
<dbReference type="EMBL" id="QXJM01000004">
    <property type="protein sequence ID" value="RIE05455.1"/>
    <property type="molecule type" value="Genomic_DNA"/>
</dbReference>
<proteinExistence type="predicted"/>
<evidence type="ECO:0000313" key="2">
    <source>
        <dbReference type="EMBL" id="RIE05455.1"/>
    </source>
</evidence>